<proteinExistence type="predicted"/>
<reference evidence="1" key="2">
    <citation type="journal article" date="2015" name="Fish Shellfish Immunol.">
        <title>Early steps in the European eel (Anguilla anguilla)-Vibrio vulnificus interaction in the gills: Role of the RtxA13 toxin.</title>
        <authorList>
            <person name="Callol A."/>
            <person name="Pajuelo D."/>
            <person name="Ebbesson L."/>
            <person name="Teles M."/>
            <person name="MacKenzie S."/>
            <person name="Amaro C."/>
        </authorList>
    </citation>
    <scope>NUCLEOTIDE SEQUENCE</scope>
</reference>
<dbReference type="EMBL" id="GBXM01060650">
    <property type="protein sequence ID" value="JAH47927.1"/>
    <property type="molecule type" value="Transcribed_RNA"/>
</dbReference>
<name>A0A0E9T376_ANGAN</name>
<dbReference type="AlphaFoldDB" id="A0A0E9T376"/>
<reference evidence="1" key="1">
    <citation type="submission" date="2014-11" db="EMBL/GenBank/DDBJ databases">
        <authorList>
            <person name="Amaro Gonzalez C."/>
        </authorList>
    </citation>
    <scope>NUCLEOTIDE SEQUENCE</scope>
</reference>
<evidence type="ECO:0000313" key="1">
    <source>
        <dbReference type="EMBL" id="JAH47927.1"/>
    </source>
</evidence>
<organism evidence="1">
    <name type="scientific">Anguilla anguilla</name>
    <name type="common">European freshwater eel</name>
    <name type="synonym">Muraena anguilla</name>
    <dbReference type="NCBI Taxonomy" id="7936"/>
    <lineage>
        <taxon>Eukaryota</taxon>
        <taxon>Metazoa</taxon>
        <taxon>Chordata</taxon>
        <taxon>Craniata</taxon>
        <taxon>Vertebrata</taxon>
        <taxon>Euteleostomi</taxon>
        <taxon>Actinopterygii</taxon>
        <taxon>Neopterygii</taxon>
        <taxon>Teleostei</taxon>
        <taxon>Anguilliformes</taxon>
        <taxon>Anguillidae</taxon>
        <taxon>Anguilla</taxon>
    </lineage>
</organism>
<accession>A0A0E9T376</accession>
<sequence>MTRRRTKDKEKEEGRGGD</sequence>
<protein>
    <submittedName>
        <fullName evidence="1">Uncharacterized protein</fullName>
    </submittedName>
</protein>